<feature type="transmembrane region" description="Helical" evidence="8">
    <location>
        <begin position="92"/>
        <end position="111"/>
    </location>
</feature>
<dbReference type="InterPro" id="IPR036259">
    <property type="entry name" value="MFS_trans_sf"/>
</dbReference>
<evidence type="ECO:0000256" key="4">
    <source>
        <dbReference type="ARBA" id="ARBA00022692"/>
    </source>
</evidence>
<keyword evidence="9" id="KW-0762">Sugar transport</keyword>
<comment type="similarity">
    <text evidence="2">Belongs to the major facilitator superfamily. Sugar transporter (TC 2.A.1.1) family.</text>
</comment>
<comment type="similarity">
    <text evidence="7">Belongs to the major facilitator superfamily. Phosphate:H(+) symporter (TC 2.A.1.9) family.</text>
</comment>
<dbReference type="GO" id="GO:0015144">
    <property type="term" value="F:carbohydrate transmembrane transporter activity"/>
    <property type="evidence" value="ECO:0007669"/>
    <property type="project" value="InterPro"/>
</dbReference>
<feature type="transmembrane region" description="Helical" evidence="8">
    <location>
        <begin position="51"/>
        <end position="71"/>
    </location>
</feature>
<comment type="subcellular location">
    <subcellularLocation>
        <location evidence="1">Membrane</location>
    </subcellularLocation>
</comment>
<dbReference type="SUPFAM" id="SSF103473">
    <property type="entry name" value="MFS general substrate transporter"/>
    <property type="match status" value="1"/>
</dbReference>
<evidence type="ECO:0000313" key="9">
    <source>
        <dbReference type="EMBL" id="KAL0286614.1"/>
    </source>
</evidence>
<reference evidence="9" key="1">
    <citation type="submission" date="2020-06" db="EMBL/GenBank/DDBJ databases">
        <authorList>
            <person name="Li T."/>
            <person name="Hu X."/>
            <person name="Zhang T."/>
            <person name="Song X."/>
            <person name="Zhang H."/>
            <person name="Dai N."/>
            <person name="Sheng W."/>
            <person name="Hou X."/>
            <person name="Wei L."/>
        </authorList>
    </citation>
    <scope>NUCLEOTIDE SEQUENCE</scope>
    <source>
        <strain evidence="9">G02</strain>
        <tissue evidence="9">Leaf</tissue>
    </source>
</reference>
<name>A0AAW2IWI5_SESRA</name>
<feature type="transmembrane region" description="Helical" evidence="8">
    <location>
        <begin position="117"/>
        <end position="140"/>
    </location>
</feature>
<keyword evidence="3" id="KW-0813">Transport</keyword>
<organism evidence="9">
    <name type="scientific">Sesamum radiatum</name>
    <name type="common">Black benniseed</name>
    <dbReference type="NCBI Taxonomy" id="300843"/>
    <lineage>
        <taxon>Eukaryota</taxon>
        <taxon>Viridiplantae</taxon>
        <taxon>Streptophyta</taxon>
        <taxon>Embryophyta</taxon>
        <taxon>Tracheophyta</taxon>
        <taxon>Spermatophyta</taxon>
        <taxon>Magnoliopsida</taxon>
        <taxon>eudicotyledons</taxon>
        <taxon>Gunneridae</taxon>
        <taxon>Pentapetalae</taxon>
        <taxon>asterids</taxon>
        <taxon>lamiids</taxon>
        <taxon>Lamiales</taxon>
        <taxon>Pedaliaceae</taxon>
        <taxon>Sesamum</taxon>
    </lineage>
</organism>
<evidence type="ECO:0000256" key="5">
    <source>
        <dbReference type="ARBA" id="ARBA00022989"/>
    </source>
</evidence>
<proteinExistence type="inferred from homology"/>
<sequence>MEDHSRAKIQAAVDYHMFDPIVPAVDGINVIMFYAPVLFKTLGFEDDASLMSAVVTGLVNVFATVVSILVVDRFGRRVLFLGRWDTDARCQIGVGVLIACVFGVSGNGTFSKGLGNFVGLDLHLCGGICMVLGAVGVVGAK</sequence>
<reference evidence="9" key="2">
    <citation type="journal article" date="2024" name="Plant">
        <title>Genomic evolution and insights into agronomic trait innovations of Sesamum species.</title>
        <authorList>
            <person name="Miao H."/>
            <person name="Wang L."/>
            <person name="Qu L."/>
            <person name="Liu H."/>
            <person name="Sun Y."/>
            <person name="Le M."/>
            <person name="Wang Q."/>
            <person name="Wei S."/>
            <person name="Zheng Y."/>
            <person name="Lin W."/>
            <person name="Duan Y."/>
            <person name="Cao H."/>
            <person name="Xiong S."/>
            <person name="Wang X."/>
            <person name="Wei L."/>
            <person name="Li C."/>
            <person name="Ma Q."/>
            <person name="Ju M."/>
            <person name="Zhao R."/>
            <person name="Li G."/>
            <person name="Mu C."/>
            <person name="Tian Q."/>
            <person name="Mei H."/>
            <person name="Zhang T."/>
            <person name="Gao T."/>
            <person name="Zhang H."/>
        </authorList>
    </citation>
    <scope>NUCLEOTIDE SEQUENCE</scope>
    <source>
        <strain evidence="9">G02</strain>
    </source>
</reference>
<accession>A0AAW2IWI5</accession>
<evidence type="ECO:0000256" key="6">
    <source>
        <dbReference type="ARBA" id="ARBA00023136"/>
    </source>
</evidence>
<dbReference type="PANTHER" id="PTHR23500">
    <property type="entry name" value="SOLUTE CARRIER FAMILY 2, FACILITATED GLUCOSE TRANSPORTER"/>
    <property type="match status" value="1"/>
</dbReference>
<evidence type="ECO:0000256" key="2">
    <source>
        <dbReference type="ARBA" id="ARBA00010992"/>
    </source>
</evidence>
<keyword evidence="4 8" id="KW-0812">Transmembrane</keyword>
<evidence type="ECO:0000256" key="7">
    <source>
        <dbReference type="ARBA" id="ARBA00044504"/>
    </source>
</evidence>
<evidence type="ECO:0000256" key="8">
    <source>
        <dbReference type="SAM" id="Phobius"/>
    </source>
</evidence>
<evidence type="ECO:0000256" key="1">
    <source>
        <dbReference type="ARBA" id="ARBA00004370"/>
    </source>
</evidence>
<dbReference type="PANTHER" id="PTHR23500:SF460">
    <property type="entry name" value="SUGAR TRANSPORT PROTEIN 11"/>
    <property type="match status" value="1"/>
</dbReference>
<dbReference type="GO" id="GO:0016020">
    <property type="term" value="C:membrane"/>
    <property type="evidence" value="ECO:0007669"/>
    <property type="project" value="UniProtKB-SubCell"/>
</dbReference>
<dbReference type="InterPro" id="IPR045262">
    <property type="entry name" value="STP/PLT_plant"/>
</dbReference>
<dbReference type="InterPro" id="IPR005828">
    <property type="entry name" value="MFS_sugar_transport-like"/>
</dbReference>
<feature type="transmembrane region" description="Helical" evidence="8">
    <location>
        <begin position="21"/>
        <end position="39"/>
    </location>
</feature>
<dbReference type="Pfam" id="PF00083">
    <property type="entry name" value="Sugar_tr"/>
    <property type="match status" value="1"/>
</dbReference>
<keyword evidence="5 8" id="KW-1133">Transmembrane helix</keyword>
<protein>
    <submittedName>
        <fullName evidence="9">Sugar transport protein MST3</fullName>
    </submittedName>
</protein>
<dbReference type="EMBL" id="JACGWJ010000940">
    <property type="protein sequence ID" value="KAL0286614.1"/>
    <property type="molecule type" value="Genomic_DNA"/>
</dbReference>
<dbReference type="AlphaFoldDB" id="A0AAW2IWI5"/>
<keyword evidence="6 8" id="KW-0472">Membrane</keyword>
<dbReference type="Gene3D" id="1.20.1250.20">
    <property type="entry name" value="MFS general substrate transporter like domains"/>
    <property type="match status" value="1"/>
</dbReference>
<comment type="caution">
    <text evidence="9">The sequence shown here is derived from an EMBL/GenBank/DDBJ whole genome shotgun (WGS) entry which is preliminary data.</text>
</comment>
<gene>
    <name evidence="9" type="ORF">Sradi_7143400</name>
</gene>
<evidence type="ECO:0000256" key="3">
    <source>
        <dbReference type="ARBA" id="ARBA00022448"/>
    </source>
</evidence>